<reference evidence="2 3" key="1">
    <citation type="submission" date="2020-04" db="EMBL/GenBank/DDBJ databases">
        <title>Paeniglutamicibacter sp. ANT13_2, a novel actinomycete isolated from sediment in Antarctica.</title>
        <authorList>
            <person name="Sakdapetsiri C."/>
            <person name="Pinyakong O."/>
        </authorList>
    </citation>
    <scope>NUCLEOTIDE SEQUENCE [LARGE SCALE GENOMIC DNA]</scope>
    <source>
        <strain evidence="2 3">ANT13_2</strain>
    </source>
</reference>
<evidence type="ECO:0000256" key="1">
    <source>
        <dbReference type="SAM" id="Phobius"/>
    </source>
</evidence>
<evidence type="ECO:0000313" key="2">
    <source>
        <dbReference type="EMBL" id="NKG19148.1"/>
    </source>
</evidence>
<keyword evidence="3" id="KW-1185">Reference proteome</keyword>
<name>A0ABX1FZH5_9MICC</name>
<sequence length="110" mass="12082">MSYALIIIVGLSVGMLWVSTQIPKFRLVPMIAATVVMLACIYFINLIPALNSNQSTLFGISGITGALVAPGILWKGHPLLEGLGFFERLKYSSRNTQMLRESLDDRAPQD</sequence>
<dbReference type="RefSeq" id="WP_168150179.1">
    <property type="nucleotide sequence ID" value="NZ_JAAWVT010000001.1"/>
</dbReference>
<proteinExistence type="predicted"/>
<protein>
    <submittedName>
        <fullName evidence="2">Uncharacterized protein</fullName>
    </submittedName>
</protein>
<keyword evidence="1" id="KW-0812">Transmembrane</keyword>
<accession>A0ABX1FZH5</accession>
<keyword evidence="1" id="KW-1133">Transmembrane helix</keyword>
<comment type="caution">
    <text evidence="2">The sequence shown here is derived from an EMBL/GenBank/DDBJ whole genome shotgun (WGS) entry which is preliminary data.</text>
</comment>
<organism evidence="2 3">
    <name type="scientific">Paeniglutamicibacter terrestris</name>
    <dbReference type="NCBI Taxonomy" id="2723403"/>
    <lineage>
        <taxon>Bacteria</taxon>
        <taxon>Bacillati</taxon>
        <taxon>Actinomycetota</taxon>
        <taxon>Actinomycetes</taxon>
        <taxon>Micrococcales</taxon>
        <taxon>Micrococcaceae</taxon>
        <taxon>Paeniglutamicibacter</taxon>
    </lineage>
</organism>
<gene>
    <name evidence="2" type="ORF">HED64_00320</name>
</gene>
<dbReference type="EMBL" id="JAAWVT010000001">
    <property type="protein sequence ID" value="NKG19148.1"/>
    <property type="molecule type" value="Genomic_DNA"/>
</dbReference>
<dbReference type="Proteomes" id="UP000746595">
    <property type="component" value="Unassembled WGS sequence"/>
</dbReference>
<feature type="transmembrane region" description="Helical" evidence="1">
    <location>
        <begin position="30"/>
        <end position="50"/>
    </location>
</feature>
<keyword evidence="1" id="KW-0472">Membrane</keyword>
<feature type="transmembrane region" description="Helical" evidence="1">
    <location>
        <begin position="57"/>
        <end position="74"/>
    </location>
</feature>
<evidence type="ECO:0000313" key="3">
    <source>
        <dbReference type="Proteomes" id="UP000746595"/>
    </source>
</evidence>